<dbReference type="PANTHER" id="PTHR35863">
    <property type="entry name" value="COBALT-PRECORRIN-5B C(1)-METHYLTRANSFERASE"/>
    <property type="match status" value="1"/>
</dbReference>
<keyword evidence="4" id="KW-0949">S-adenosyl-L-methionine</keyword>
<accession>A0A381SHU4</accession>
<dbReference type="AlphaFoldDB" id="A0A381SHU4"/>
<dbReference type="Gene3D" id="3.30.2110.10">
    <property type="entry name" value="CbiD-like"/>
    <property type="match status" value="1"/>
</dbReference>
<evidence type="ECO:0000256" key="1">
    <source>
        <dbReference type="ARBA" id="ARBA00022573"/>
    </source>
</evidence>
<keyword evidence="3" id="KW-0808">Transferase</keyword>
<reference evidence="5" key="1">
    <citation type="submission" date="2018-05" db="EMBL/GenBank/DDBJ databases">
        <authorList>
            <person name="Lanie J.A."/>
            <person name="Ng W.-L."/>
            <person name="Kazmierczak K.M."/>
            <person name="Andrzejewski T.M."/>
            <person name="Davidsen T.M."/>
            <person name="Wayne K.J."/>
            <person name="Tettelin H."/>
            <person name="Glass J.I."/>
            <person name="Rusch D."/>
            <person name="Podicherti R."/>
            <person name="Tsui H.-C.T."/>
            <person name="Winkler M.E."/>
        </authorList>
    </citation>
    <scope>NUCLEOTIDE SEQUENCE</scope>
</reference>
<dbReference type="SUPFAM" id="SSF111342">
    <property type="entry name" value="CbiD-like"/>
    <property type="match status" value="1"/>
</dbReference>
<dbReference type="NCBIfam" id="TIGR00312">
    <property type="entry name" value="cbiD"/>
    <property type="match status" value="1"/>
</dbReference>
<protein>
    <recommendedName>
        <fullName evidence="6">Tetrapyrrole methylase domain-containing protein</fullName>
    </recommendedName>
</protein>
<evidence type="ECO:0000256" key="4">
    <source>
        <dbReference type="ARBA" id="ARBA00022691"/>
    </source>
</evidence>
<dbReference type="HAMAP" id="MF_00787">
    <property type="entry name" value="CbiD"/>
    <property type="match status" value="1"/>
</dbReference>
<dbReference type="PANTHER" id="PTHR35863:SF1">
    <property type="entry name" value="COBALT-PRECORRIN-5B C(1)-METHYLTRANSFERASE"/>
    <property type="match status" value="1"/>
</dbReference>
<dbReference type="InterPro" id="IPR036074">
    <property type="entry name" value="CbiD_sf"/>
</dbReference>
<dbReference type="GO" id="GO:0009236">
    <property type="term" value="P:cobalamin biosynthetic process"/>
    <property type="evidence" value="ECO:0007669"/>
    <property type="project" value="UniProtKB-KW"/>
</dbReference>
<dbReference type="GO" id="GO:0032259">
    <property type="term" value="P:methylation"/>
    <property type="evidence" value="ECO:0007669"/>
    <property type="project" value="UniProtKB-KW"/>
</dbReference>
<dbReference type="EMBL" id="UINC01003123">
    <property type="protein sequence ID" value="SVA03546.1"/>
    <property type="molecule type" value="Genomic_DNA"/>
</dbReference>
<dbReference type="PIRSF" id="PIRSF026782">
    <property type="entry name" value="CbiD"/>
    <property type="match status" value="1"/>
</dbReference>
<dbReference type="NCBIfam" id="NF000849">
    <property type="entry name" value="PRK00075.1-1"/>
    <property type="match status" value="1"/>
</dbReference>
<keyword evidence="1" id="KW-0169">Cobalamin biosynthesis</keyword>
<organism evidence="5">
    <name type="scientific">marine metagenome</name>
    <dbReference type="NCBI Taxonomy" id="408172"/>
    <lineage>
        <taxon>unclassified sequences</taxon>
        <taxon>metagenomes</taxon>
        <taxon>ecological metagenomes</taxon>
    </lineage>
</organism>
<dbReference type="InterPro" id="IPR002748">
    <property type="entry name" value="CbiD"/>
</dbReference>
<keyword evidence="2" id="KW-0489">Methyltransferase</keyword>
<evidence type="ECO:0000256" key="3">
    <source>
        <dbReference type="ARBA" id="ARBA00022679"/>
    </source>
</evidence>
<name>A0A381SHU4_9ZZZZ</name>
<evidence type="ECO:0000256" key="2">
    <source>
        <dbReference type="ARBA" id="ARBA00022603"/>
    </source>
</evidence>
<proteinExistence type="inferred from homology"/>
<evidence type="ECO:0008006" key="6">
    <source>
        <dbReference type="Google" id="ProtNLM"/>
    </source>
</evidence>
<dbReference type="GO" id="GO:0008168">
    <property type="term" value="F:methyltransferase activity"/>
    <property type="evidence" value="ECO:0007669"/>
    <property type="project" value="UniProtKB-KW"/>
</dbReference>
<dbReference type="Pfam" id="PF01888">
    <property type="entry name" value="CbiD"/>
    <property type="match status" value="1"/>
</dbReference>
<gene>
    <name evidence="5" type="ORF">METZ01_LOCUS56400</name>
</gene>
<evidence type="ECO:0000313" key="5">
    <source>
        <dbReference type="EMBL" id="SVA03546.1"/>
    </source>
</evidence>
<sequence>MNQKPSGKLRRGWTTGACAAAATKAAYQALITGDFSDTVSIVLPKGEQPVFQLFNKETGADFTAVSIIKDAGDDPDVTDRAEIKVTVRRGVQGSGVVFEAGSGVGTVTKAGLKLEIGEPAINPVPRQLMRNVVAEIAEKFQDSGDLVLTVSVPGGEDLARKTWNPRLGILGGISILGTTGIVIPYSCSAWIHSIHRGIDVARANFLQHVAGCTGSTSEKAVQGIYNLPDAAMLDMGDFVGGLLKYFRKHPLPKLTIGGGFGKLTKLAQGQLDLHSRRSQVDFIKLAEQLRKLGATSELCSQAKEANTANEVLKLAQNASLPLADSIAEKARLVVNKTLGNTETELNILVIDSQGKLAGKSKDNA</sequence>